<evidence type="ECO:0000313" key="2">
    <source>
        <dbReference type="Proteomes" id="UP000249661"/>
    </source>
</evidence>
<accession>A0ACD1HHI4</accession>
<keyword evidence="2" id="KW-1185">Reference proteome</keyword>
<dbReference type="EMBL" id="KZ824941">
    <property type="protein sequence ID" value="RAH72865.1"/>
    <property type="molecule type" value="Genomic_DNA"/>
</dbReference>
<proteinExistence type="predicted"/>
<reference evidence="1" key="1">
    <citation type="submission" date="2018-02" db="EMBL/GenBank/DDBJ databases">
        <title>The genomes of Aspergillus section Nigri reveals drivers in fungal speciation.</title>
        <authorList>
            <consortium name="DOE Joint Genome Institute"/>
            <person name="Vesth T.C."/>
            <person name="Nybo J."/>
            <person name="Theobald S."/>
            <person name="Brandl J."/>
            <person name="Frisvad J.C."/>
            <person name="Nielsen K.F."/>
            <person name="Lyhne E.K."/>
            <person name="Kogle M.E."/>
            <person name="Kuo A."/>
            <person name="Riley R."/>
            <person name="Clum A."/>
            <person name="Nolan M."/>
            <person name="Lipzen A."/>
            <person name="Salamov A."/>
            <person name="Henrissat B."/>
            <person name="Wiebenga A."/>
            <person name="De vries R.P."/>
            <person name="Grigoriev I.V."/>
            <person name="Mortensen U.H."/>
            <person name="Andersen M.R."/>
            <person name="Baker S.E."/>
        </authorList>
    </citation>
    <scope>NUCLEOTIDE SEQUENCE</scope>
    <source>
        <strain evidence="1">CBS 121060</strain>
    </source>
</reference>
<organism evidence="1 2">
    <name type="scientific">Aspergillus aculeatinus CBS 121060</name>
    <dbReference type="NCBI Taxonomy" id="1448322"/>
    <lineage>
        <taxon>Eukaryota</taxon>
        <taxon>Fungi</taxon>
        <taxon>Dikarya</taxon>
        <taxon>Ascomycota</taxon>
        <taxon>Pezizomycotina</taxon>
        <taxon>Eurotiomycetes</taxon>
        <taxon>Eurotiomycetidae</taxon>
        <taxon>Eurotiales</taxon>
        <taxon>Aspergillaceae</taxon>
        <taxon>Aspergillus</taxon>
        <taxon>Aspergillus subgen. Circumdati</taxon>
    </lineage>
</organism>
<name>A0ACD1HHI4_9EURO</name>
<evidence type="ECO:0000313" key="1">
    <source>
        <dbReference type="EMBL" id="RAH72865.1"/>
    </source>
</evidence>
<protein>
    <submittedName>
        <fullName evidence="1">Uncharacterized protein</fullName>
    </submittedName>
</protein>
<gene>
    <name evidence="1" type="ORF">BO66DRAFT_249183</name>
</gene>
<sequence length="1163" mass="130783">MSSRTSSSSSPDILGPSGDSDYLISSPFKPFTGRQSFMSPADFNLLQSSRTTKRQKRSRLNLTPGAHSFEFNDVVLPASPNLKLNRKQQALSPDKLQSDGNVSPWRIRVTLEATQDQENNNDYGSPTPKRLRPSTMVTKIPLKDESEQTPRRRRGRPRKSDTLLLDARPAAGSPGHTPGPPGSAQKRKRGRPRKTPLKEDAVARRERDIGTLDIDMDTPTAESRSRWSPLNLAGDAGSDEDDGGSPQDEEMIDIFDDALSPEQSAVVNHDSTTPRVTFEPTYDTPQVDHLDNEEYNLNSTPSKMPSPVRELQSSSSKSTLHAGHTPRPPRLYPTPTTSSPVAGEETVAQSQRPAAPSGNRRTRTSYGRNDPTDEHKEFDSIMESEGFSMVSLDTLPSAKQHGLGGDSNSKIAKNALKPFLKRESNGVLRQRTSRDPETHGGSKPVSHAEIEPTLEQQVEDHPRTRIARSVESNTSMQHASGGRSASTRSIRSSSAVPTLRPVQESQRPLLRLVRIIRAGIALQGPLTERKEGKQRTLQYSDSALTANRQRLQLLFQDLNPQSQQVLQAGLAFGQQLAKQRQVELEAYQQSLAADAKTNARTMLRSREASSSKSPPPALSAADFDTPGSVMRRRMEEWQREREAISREIQMANSSQVIVIDSDRSDQSDLAAEQDEEWNEDDGFDNEPEEAPSQDGYVEAEQANEEDDDEGYEDIWQQEAMEQGNQSHRLSMLDNDKNDLHPRQHESSPWKTGWTPARSQTGRLYSPAHWTKEQDTVPFLGRSRVKQLREENVDLTNLYRGDPTPKRRRYYYGEGSPSSDASQSQSEGGSPSNQASYRQGVHEHASEHDRLSEHSIELSSHSDLEEGTFQIDPTTRLEMARQNSGREIMRDDVESLADAAAAEGQYFQAATDNTPDPPRRASPDNQASSWFQKITSLTPGWLKAPKSFRPASPREENPVVYEEEATTKSRHARDEFESERLEGIPGPSSHSTEPGDEQQVSLDRRSYGSLDDARDPFYEEVREMRHKRQPTRYSGHFSNDHYRLLHNLYRLSKKHPERFPYYPAPGRTDIIGDWIWTSDGVFGVPVTEDQFAIIDRFAQQVSRDDIRAGGTGQITWTEADLHRRLISIIIGEQIRKERRPMRYRDHPGIGTSRSRDTVYETWRR</sequence>
<dbReference type="Proteomes" id="UP000249661">
    <property type="component" value="Unassembled WGS sequence"/>
</dbReference>